<dbReference type="InParanoid" id="A0A482XFB4"/>
<evidence type="ECO:0000313" key="5">
    <source>
        <dbReference type="EMBL" id="RZF44566.1"/>
    </source>
</evidence>
<protein>
    <recommendedName>
        <fullName evidence="7">JmjC domain-containing histone demethylation protein 2C</fullName>
    </recommendedName>
</protein>
<name>A0A482XFB4_LAOST</name>
<dbReference type="InterPro" id="IPR054504">
    <property type="entry name" value="PWWP_KDM3B"/>
</dbReference>
<evidence type="ECO:0000256" key="1">
    <source>
        <dbReference type="SAM" id="MobiDB-lite"/>
    </source>
</evidence>
<dbReference type="Pfam" id="PF22989">
    <property type="entry name" value="DUF7030"/>
    <property type="match status" value="1"/>
</dbReference>
<evidence type="ECO:0000259" key="2">
    <source>
        <dbReference type="Pfam" id="PF22987"/>
    </source>
</evidence>
<keyword evidence="6" id="KW-1185">Reference proteome</keyword>
<reference evidence="5 6" key="1">
    <citation type="journal article" date="2017" name="Gigascience">
        <title>Genome sequence of the small brown planthopper, Laodelphax striatellus.</title>
        <authorList>
            <person name="Zhu J."/>
            <person name="Jiang F."/>
            <person name="Wang X."/>
            <person name="Yang P."/>
            <person name="Bao Y."/>
            <person name="Zhao W."/>
            <person name="Wang W."/>
            <person name="Lu H."/>
            <person name="Wang Q."/>
            <person name="Cui N."/>
            <person name="Li J."/>
            <person name="Chen X."/>
            <person name="Luo L."/>
            <person name="Yu J."/>
            <person name="Kang L."/>
            <person name="Cui F."/>
        </authorList>
    </citation>
    <scope>NUCLEOTIDE SEQUENCE [LARGE SCALE GENOMIC DNA]</scope>
    <source>
        <strain evidence="5">Lst14</strain>
    </source>
</reference>
<dbReference type="EMBL" id="QKKF02010473">
    <property type="protein sequence ID" value="RZF44566.1"/>
    <property type="molecule type" value="Genomic_DNA"/>
</dbReference>
<evidence type="ECO:0000259" key="4">
    <source>
        <dbReference type="Pfam" id="PF22989"/>
    </source>
</evidence>
<dbReference type="InterPro" id="IPR054503">
    <property type="entry name" value="KDM3AB_Tudor"/>
</dbReference>
<organism evidence="5 6">
    <name type="scientific">Laodelphax striatellus</name>
    <name type="common">Small brown planthopper</name>
    <name type="synonym">Delphax striatella</name>
    <dbReference type="NCBI Taxonomy" id="195883"/>
    <lineage>
        <taxon>Eukaryota</taxon>
        <taxon>Metazoa</taxon>
        <taxon>Ecdysozoa</taxon>
        <taxon>Arthropoda</taxon>
        <taxon>Hexapoda</taxon>
        <taxon>Insecta</taxon>
        <taxon>Pterygota</taxon>
        <taxon>Neoptera</taxon>
        <taxon>Paraneoptera</taxon>
        <taxon>Hemiptera</taxon>
        <taxon>Auchenorrhyncha</taxon>
        <taxon>Fulgoroidea</taxon>
        <taxon>Delphacidae</taxon>
        <taxon>Criomorphinae</taxon>
        <taxon>Laodelphax</taxon>
    </lineage>
</organism>
<dbReference type="OrthoDB" id="1667110at2759"/>
<evidence type="ECO:0000313" key="6">
    <source>
        <dbReference type="Proteomes" id="UP000291343"/>
    </source>
</evidence>
<dbReference type="Pfam" id="PF22987">
    <property type="entry name" value="Tudor_KDM3B"/>
    <property type="match status" value="1"/>
</dbReference>
<dbReference type="Proteomes" id="UP000291343">
    <property type="component" value="Unassembled WGS sequence"/>
</dbReference>
<dbReference type="InterPro" id="IPR054294">
    <property type="entry name" value="DUF7030"/>
</dbReference>
<proteinExistence type="predicted"/>
<feature type="domain" description="DUF7030" evidence="4">
    <location>
        <begin position="8"/>
        <end position="67"/>
    </location>
</feature>
<feature type="region of interest" description="Disordered" evidence="1">
    <location>
        <begin position="254"/>
        <end position="296"/>
    </location>
</feature>
<comment type="caution">
    <text evidence="5">The sequence shown here is derived from an EMBL/GenBank/DDBJ whole genome shotgun (WGS) entry which is preliminary data.</text>
</comment>
<feature type="domain" description="Lysine-specific demethylase 3A/B tudor" evidence="2">
    <location>
        <begin position="175"/>
        <end position="249"/>
    </location>
</feature>
<accession>A0A482XFB4</accession>
<evidence type="ECO:0008006" key="7">
    <source>
        <dbReference type="Google" id="ProtNLM"/>
    </source>
</evidence>
<dbReference type="Pfam" id="PF22988">
    <property type="entry name" value="PWWP_KDM3B"/>
    <property type="match status" value="1"/>
</dbReference>
<gene>
    <name evidence="5" type="ORF">LSTR_LSTR001324</name>
</gene>
<feature type="domain" description="Lysine-specific demethylase 3B PWWP" evidence="3">
    <location>
        <begin position="79"/>
        <end position="173"/>
    </location>
</feature>
<sequence>MAHKYRDEVVGKRFLSVSASSKLKLSKISEWGWKAGVIRAATHKDNTNKDLQVLVEYDGLEWQKREWVSVYREDMFKVFMVESGLYWARRPNPHGSGTLLWPALKFTTLVARVDLKGLQPLEFLHDQYLLFSSDSQLQPYKEWDPGLAGGLRGQAAAEVREAARVWCEAQDGQRILLTTPSVLVGYRVQVYRSEGTTQFYTAVIVGYNETNRELTVTDDTVLEEHNEDPCLLQMRLIGDGVVESIMRGEEVGITPRRSRSSVAATPNHFPPTARRRGGESGHQHHQHQLQSQGEVRKLRRNHIVQTTPSSNNNKGKKSSEVKFLMCC</sequence>
<dbReference type="STRING" id="195883.A0A482XFB4"/>
<evidence type="ECO:0000259" key="3">
    <source>
        <dbReference type="Pfam" id="PF22988"/>
    </source>
</evidence>
<dbReference type="AlphaFoldDB" id="A0A482XFB4"/>